<proteinExistence type="predicted"/>
<evidence type="ECO:0000313" key="2">
    <source>
        <dbReference type="EMBL" id="CAB4892917.1"/>
    </source>
</evidence>
<dbReference type="AlphaFoldDB" id="A0A6J7FC03"/>
<dbReference type="EMBL" id="CAFBMK010000004">
    <property type="protein sequence ID" value="CAB4892917.1"/>
    <property type="molecule type" value="Genomic_DNA"/>
</dbReference>
<sequence>MSTPDQHPTQDELRGAPAGELFKRLSEDTSQLVKLEIELAKTEMTAKGKQLGAGAGLIGAAALFAFFAFAAFTTLLIALLSTGMKTWIAAAIVMVIYLVIAAVAGLLGKGRIQKATPPVPEQTIETVKEDVEWAKTRGTSATR</sequence>
<accession>A0A6J7FC03</accession>
<name>A0A6J7FC03_9ZZZZ</name>
<feature type="transmembrane region" description="Helical" evidence="1">
    <location>
        <begin position="86"/>
        <end position="107"/>
    </location>
</feature>
<dbReference type="InterPro" id="IPR009937">
    <property type="entry name" value="Phage_holin_3_6"/>
</dbReference>
<keyword evidence="1" id="KW-0812">Transmembrane</keyword>
<organism evidence="2">
    <name type="scientific">freshwater metagenome</name>
    <dbReference type="NCBI Taxonomy" id="449393"/>
    <lineage>
        <taxon>unclassified sequences</taxon>
        <taxon>metagenomes</taxon>
        <taxon>ecological metagenomes</taxon>
    </lineage>
</organism>
<feature type="transmembrane region" description="Helical" evidence="1">
    <location>
        <begin position="51"/>
        <end position="80"/>
    </location>
</feature>
<keyword evidence="1" id="KW-0472">Membrane</keyword>
<dbReference type="Pfam" id="PF07332">
    <property type="entry name" value="Phage_holin_3_6"/>
    <property type="match status" value="1"/>
</dbReference>
<reference evidence="2" key="1">
    <citation type="submission" date="2020-05" db="EMBL/GenBank/DDBJ databases">
        <authorList>
            <person name="Chiriac C."/>
            <person name="Salcher M."/>
            <person name="Ghai R."/>
            <person name="Kavagutti S V."/>
        </authorList>
    </citation>
    <scope>NUCLEOTIDE SEQUENCE</scope>
</reference>
<evidence type="ECO:0000256" key="1">
    <source>
        <dbReference type="SAM" id="Phobius"/>
    </source>
</evidence>
<protein>
    <submittedName>
        <fullName evidence="2">Unannotated protein</fullName>
    </submittedName>
</protein>
<keyword evidence="1" id="KW-1133">Transmembrane helix</keyword>
<gene>
    <name evidence="2" type="ORF">UFOPK3564_00124</name>
</gene>